<reference evidence="3 4" key="1">
    <citation type="submission" date="2016-10" db="EMBL/GenBank/DDBJ databases">
        <authorList>
            <person name="de Groot N.N."/>
        </authorList>
    </citation>
    <scope>NUCLEOTIDE SEQUENCE [LARGE SCALE GENOMIC DNA]</scope>
    <source>
        <strain evidence="3 4">DSM 16859</strain>
    </source>
</reference>
<evidence type="ECO:0000313" key="4">
    <source>
        <dbReference type="Proteomes" id="UP000198815"/>
    </source>
</evidence>
<keyword evidence="2" id="KW-0472">Membrane</keyword>
<name>A0A1H9QQU3_9ACTN</name>
<keyword evidence="2" id="KW-0812">Transmembrane</keyword>
<feature type="compositionally biased region" description="Low complexity" evidence="1">
    <location>
        <begin position="25"/>
        <end position="45"/>
    </location>
</feature>
<protein>
    <submittedName>
        <fullName evidence="3">Uncharacterized protein</fullName>
    </submittedName>
</protein>
<organism evidence="3 4">
    <name type="scientific">Propionibacterium cyclohexanicum</name>
    <dbReference type="NCBI Taxonomy" id="64702"/>
    <lineage>
        <taxon>Bacteria</taxon>
        <taxon>Bacillati</taxon>
        <taxon>Actinomycetota</taxon>
        <taxon>Actinomycetes</taxon>
        <taxon>Propionibacteriales</taxon>
        <taxon>Propionibacteriaceae</taxon>
        <taxon>Propionibacterium</taxon>
    </lineage>
</organism>
<feature type="compositionally biased region" description="Polar residues" evidence="1">
    <location>
        <begin position="149"/>
        <end position="158"/>
    </location>
</feature>
<keyword evidence="2" id="KW-1133">Transmembrane helix</keyword>
<feature type="region of interest" description="Disordered" evidence="1">
    <location>
        <begin position="1"/>
        <end position="94"/>
    </location>
</feature>
<dbReference type="RefSeq" id="WP_143052798.1">
    <property type="nucleotide sequence ID" value="NZ_FOGZ01000004.1"/>
</dbReference>
<dbReference type="Proteomes" id="UP000198815">
    <property type="component" value="Unassembled WGS sequence"/>
</dbReference>
<evidence type="ECO:0000313" key="3">
    <source>
        <dbReference type="EMBL" id="SER62814.1"/>
    </source>
</evidence>
<feature type="region of interest" description="Disordered" evidence="1">
    <location>
        <begin position="198"/>
        <end position="226"/>
    </location>
</feature>
<evidence type="ECO:0000256" key="1">
    <source>
        <dbReference type="SAM" id="MobiDB-lite"/>
    </source>
</evidence>
<keyword evidence="4" id="KW-1185">Reference proteome</keyword>
<feature type="region of interest" description="Disordered" evidence="1">
    <location>
        <begin position="125"/>
        <end position="158"/>
    </location>
</feature>
<dbReference type="AlphaFoldDB" id="A0A1H9QQU3"/>
<dbReference type="EMBL" id="FOGZ01000004">
    <property type="protein sequence ID" value="SER62814.1"/>
    <property type="molecule type" value="Genomic_DNA"/>
</dbReference>
<accession>A0A1H9QQU3</accession>
<sequence length="226" mass="22459">MSTTKCRSAMRAQGGRGLAAPSTRGSRSQQLSAQGSSAQAPSIQGPSIQGPSIQGRCAQGHLAAARCDSRGPRARPNQPKNPGSPQRPAGPSLVRIDLWGSPAAVPAGTAAAEMASFVVPTDDLPTSGGPMAGTPRGTLPAGSRVPASASRTRAVPSSGSGWYLTTRGLAVVMAFFAACMAVGVAAVVYSLVGIGDTGQQSPQPAAVAAPGPSGSWTADDAQVSQS</sequence>
<evidence type="ECO:0000256" key="2">
    <source>
        <dbReference type="SAM" id="Phobius"/>
    </source>
</evidence>
<proteinExistence type="predicted"/>
<feature type="transmembrane region" description="Helical" evidence="2">
    <location>
        <begin position="169"/>
        <end position="192"/>
    </location>
</feature>
<feature type="compositionally biased region" description="Low complexity" evidence="1">
    <location>
        <begin position="198"/>
        <end position="215"/>
    </location>
</feature>
<gene>
    <name evidence="3" type="ORF">SAMN05443377_10464</name>
</gene>